<dbReference type="OrthoDB" id="428577at2759"/>
<dbReference type="GO" id="GO:0060963">
    <property type="term" value="P:positive regulation of ribosomal protein gene transcription by RNA polymerase II"/>
    <property type="evidence" value="ECO:0007669"/>
    <property type="project" value="TreeGrafter"/>
</dbReference>
<evidence type="ECO:0000256" key="1">
    <source>
        <dbReference type="SAM" id="MobiDB-lite"/>
    </source>
</evidence>
<dbReference type="GeneID" id="28724683"/>
<protein>
    <submittedName>
        <fullName evidence="3">HER115Wp</fullName>
    </submittedName>
</protein>
<feature type="domain" description="Transcription activator GCR1-like" evidence="2">
    <location>
        <begin position="499"/>
        <end position="576"/>
    </location>
</feature>
<dbReference type="GO" id="GO:0000981">
    <property type="term" value="F:DNA-binding transcription factor activity, RNA polymerase II-specific"/>
    <property type="evidence" value="ECO:0007669"/>
    <property type="project" value="TreeGrafter"/>
</dbReference>
<dbReference type="STRING" id="45286.A0A0X8HTY5"/>
<evidence type="ECO:0000259" key="2">
    <source>
        <dbReference type="Pfam" id="PF12550"/>
    </source>
</evidence>
<dbReference type="Pfam" id="PF12550">
    <property type="entry name" value="GCR1_C"/>
    <property type="match status" value="1"/>
</dbReference>
<dbReference type="InterPro" id="IPR022210">
    <property type="entry name" value="TF_GCR1-like"/>
</dbReference>
<dbReference type="GO" id="GO:0000978">
    <property type="term" value="F:RNA polymerase II cis-regulatory region sequence-specific DNA binding"/>
    <property type="evidence" value="ECO:0007669"/>
    <property type="project" value="TreeGrafter"/>
</dbReference>
<dbReference type="Proteomes" id="UP000243052">
    <property type="component" value="Chromosome v"/>
</dbReference>
<accession>A0A0X8HTY5</accession>
<sequence>MVDLPSPMGASSITGPDNDHRNSGIGFNIEFGNSRRIMDRRNSASQGANGSAIADVFTKQGSSGSLNSGILTGNGSGDVSSHTMVGLEQTSIYQDQYPSVMSETSTLTGGMRSGCGTSTNAHAQHSNDSLANSNALTSNIQLCQRLEEVSARLIVMEDTVNKLLRKIDLQQNVITSLRYENREVMQTIMRDVKDVKSQLPVLDEHIVAANPMSGGNYGLLKTTSRSQKDVRNDSNLESSASMPNIPKQTQSQYIPQIVDNYAMDDMYQPFSSRSQSEKFTLDLKDINKDGGIPRKQLSGMKTHSTSTLASHTVPAGQGAGVHKNRKDRAFDDNLSPSIQNYFMGLPKLSDENMTQPTVLSPELSDLGVKEPLDVGRNRRSHNLTFQIGPSDSNREASKLKYTVEEDGYLEDDEQFRVDNEDEDEVDEAASAANVKALSPNTVHQFANSGSQVSVSGTPEAGRLVLKNNAKLAVNAKKPSMLHNVATSGSDDGRPDFTEYTMIKAPDSVQAIWDEYTTGVHGKPSIRYLEQRYGNKWRLNRNKKTFARRNRIYKFILNGLREKKSEKEMIDILEARRKYKNEHGEVKWRTIGWLQQSLSGI</sequence>
<dbReference type="PANTHER" id="PTHR37784:SF2">
    <property type="entry name" value="HIGH-OSMOLARITY-INDUCED TRANSCRIPTION PROTEIN 1"/>
    <property type="match status" value="1"/>
</dbReference>
<evidence type="ECO:0000313" key="4">
    <source>
        <dbReference type="Proteomes" id="UP000243052"/>
    </source>
</evidence>
<gene>
    <name evidence="3" type="ORF">AW171_hschr53344</name>
</gene>
<proteinExistence type="predicted"/>
<feature type="region of interest" description="Disordered" evidence="1">
    <location>
        <begin position="1"/>
        <end position="26"/>
    </location>
</feature>
<name>A0A0X8HTY5_9SACH</name>
<dbReference type="EMBL" id="CP014245">
    <property type="protein sequence ID" value="AMD21394.1"/>
    <property type="molecule type" value="Genomic_DNA"/>
</dbReference>
<dbReference type="AlphaFoldDB" id="A0A0X8HTY5"/>
<feature type="compositionally biased region" description="Polar residues" evidence="1">
    <location>
        <begin position="235"/>
        <end position="249"/>
    </location>
</feature>
<feature type="region of interest" description="Disordered" evidence="1">
    <location>
        <begin position="213"/>
        <end position="249"/>
    </location>
</feature>
<keyword evidence="4" id="KW-1185">Reference proteome</keyword>
<organism evidence="3 4">
    <name type="scientific">Eremothecium sinecaudum</name>
    <dbReference type="NCBI Taxonomy" id="45286"/>
    <lineage>
        <taxon>Eukaryota</taxon>
        <taxon>Fungi</taxon>
        <taxon>Dikarya</taxon>
        <taxon>Ascomycota</taxon>
        <taxon>Saccharomycotina</taxon>
        <taxon>Saccharomycetes</taxon>
        <taxon>Saccharomycetales</taxon>
        <taxon>Saccharomycetaceae</taxon>
        <taxon>Eremothecium</taxon>
    </lineage>
</organism>
<dbReference type="PANTHER" id="PTHR37784">
    <property type="entry name" value="PROTEIN MSN1"/>
    <property type="match status" value="1"/>
</dbReference>
<dbReference type="RefSeq" id="XP_017988390.1">
    <property type="nucleotide sequence ID" value="XM_018132901.1"/>
</dbReference>
<feature type="region of interest" description="Disordered" evidence="1">
    <location>
        <begin position="305"/>
        <end position="333"/>
    </location>
</feature>
<dbReference type="InterPro" id="IPR052146">
    <property type="entry name" value="HOT1"/>
</dbReference>
<evidence type="ECO:0000313" key="3">
    <source>
        <dbReference type="EMBL" id="AMD21394.1"/>
    </source>
</evidence>
<reference evidence="3 4" key="1">
    <citation type="submission" date="2016-01" db="EMBL/GenBank/DDBJ databases">
        <title>Genome sequence of the yeast Holleya sinecauda.</title>
        <authorList>
            <person name="Dietrich F.S."/>
        </authorList>
    </citation>
    <scope>NUCLEOTIDE SEQUENCE [LARGE SCALE GENOMIC DNA]</scope>
    <source>
        <strain evidence="3 4">ATCC 58844</strain>
    </source>
</reference>